<dbReference type="KEGG" id="more:E1B28_012096"/>
<dbReference type="PANTHER" id="PTHR11359:SF0">
    <property type="entry name" value="AMP DEAMINASE"/>
    <property type="match status" value="1"/>
</dbReference>
<dbReference type="GeneID" id="66081171"/>
<dbReference type="InterPro" id="IPR032466">
    <property type="entry name" value="Metal_Hydrolase"/>
</dbReference>
<dbReference type="Pfam" id="PF19326">
    <property type="entry name" value="AMP_deaminase"/>
    <property type="match status" value="1"/>
</dbReference>
<feature type="region of interest" description="Disordered" evidence="2">
    <location>
        <begin position="134"/>
        <end position="179"/>
    </location>
</feature>
<dbReference type="PANTHER" id="PTHR11359">
    <property type="entry name" value="AMP DEAMINASE"/>
    <property type="match status" value="1"/>
</dbReference>
<name>A0A9P7RQV5_9AGAR</name>
<evidence type="ECO:0000256" key="1">
    <source>
        <dbReference type="ARBA" id="ARBA00006676"/>
    </source>
</evidence>
<dbReference type="AlphaFoldDB" id="A0A9P7RQV5"/>
<proteinExistence type="inferred from homology"/>
<comment type="similarity">
    <text evidence="1">Belongs to the metallo-dependent hydrolases superfamily. Adenosine and AMP deaminases family.</text>
</comment>
<dbReference type="EMBL" id="CM032188">
    <property type="protein sequence ID" value="KAG7088064.1"/>
    <property type="molecule type" value="Genomic_DNA"/>
</dbReference>
<dbReference type="OrthoDB" id="1723809at2759"/>
<organism evidence="3 4">
    <name type="scientific">Marasmius oreades</name>
    <name type="common">fairy-ring Marasmius</name>
    <dbReference type="NCBI Taxonomy" id="181124"/>
    <lineage>
        <taxon>Eukaryota</taxon>
        <taxon>Fungi</taxon>
        <taxon>Dikarya</taxon>
        <taxon>Basidiomycota</taxon>
        <taxon>Agaricomycotina</taxon>
        <taxon>Agaricomycetes</taxon>
        <taxon>Agaricomycetidae</taxon>
        <taxon>Agaricales</taxon>
        <taxon>Marasmiineae</taxon>
        <taxon>Marasmiaceae</taxon>
        <taxon>Marasmius</taxon>
    </lineage>
</organism>
<accession>A0A9P7RQV5</accession>
<dbReference type="GO" id="GO:0005829">
    <property type="term" value="C:cytosol"/>
    <property type="evidence" value="ECO:0007669"/>
    <property type="project" value="TreeGrafter"/>
</dbReference>
<evidence type="ECO:0000256" key="2">
    <source>
        <dbReference type="SAM" id="MobiDB-lite"/>
    </source>
</evidence>
<comment type="caution">
    <text evidence="3">The sequence shown here is derived from an EMBL/GenBank/DDBJ whole genome shotgun (WGS) entry which is preliminary data.</text>
</comment>
<reference evidence="3" key="1">
    <citation type="journal article" date="2021" name="Genome Biol. Evol.">
        <title>The assembled and annotated genome of the fairy-ring fungus Marasmius oreades.</title>
        <authorList>
            <person name="Hiltunen M."/>
            <person name="Ament-Velasquez S.L."/>
            <person name="Johannesson H."/>
        </authorList>
    </citation>
    <scope>NUCLEOTIDE SEQUENCE</scope>
    <source>
        <strain evidence="3">03SP1</strain>
    </source>
</reference>
<dbReference type="Gene3D" id="3.20.20.140">
    <property type="entry name" value="Metal-dependent hydrolases"/>
    <property type="match status" value="1"/>
</dbReference>
<dbReference type="Proteomes" id="UP001049176">
    <property type="component" value="Chromosome 8"/>
</dbReference>
<feature type="compositionally biased region" description="Basic and acidic residues" evidence="2">
    <location>
        <begin position="134"/>
        <end position="146"/>
    </location>
</feature>
<sequence>METPETPPTPADTHSKSLSSPDLAIPETRDGFFGYTDEKSLQQASAEHIGEKYWAHRRGSDAPSEATASSFKGLSTVSAKLGEQSTNANPFFEGEDERSATGDLGTTTAPELLRLFHSLQRCLELRDKYLRKSKQRLGDNPKDNDGHFPGLGEDIADVNGVRPDADFSKNSPPTLSEKHWKIYPKPPPPHWHWTDKQPIVGQDGAYTPGEFEFEQCEIPGQDSYEFGIDDTGVYQVYEDTKSRKANKPVYEVPTIKEYFQDLDYVLNIISDGPTKSFAFRRLKYLSSKFTMFSLMNEFQELAEMKVCVSPWTSASLSDCHSSLKECSSSVMSSRKRHIYFPNQGSPSQ</sequence>
<evidence type="ECO:0000313" key="3">
    <source>
        <dbReference type="EMBL" id="KAG7088064.1"/>
    </source>
</evidence>
<dbReference type="GO" id="GO:0032264">
    <property type="term" value="P:IMP salvage"/>
    <property type="evidence" value="ECO:0007669"/>
    <property type="project" value="InterPro"/>
</dbReference>
<gene>
    <name evidence="3" type="ORF">E1B28_012096</name>
</gene>
<dbReference type="SUPFAM" id="SSF51556">
    <property type="entry name" value="Metallo-dependent hydrolases"/>
    <property type="match status" value="1"/>
</dbReference>
<dbReference type="InterPro" id="IPR006329">
    <property type="entry name" value="AMPD"/>
</dbReference>
<dbReference type="GO" id="GO:0003876">
    <property type="term" value="F:AMP deaminase activity"/>
    <property type="evidence" value="ECO:0007669"/>
    <property type="project" value="InterPro"/>
</dbReference>
<dbReference type="RefSeq" id="XP_043004535.1">
    <property type="nucleotide sequence ID" value="XM_043157169.1"/>
</dbReference>
<feature type="compositionally biased region" description="Pro residues" evidence="2">
    <location>
        <begin position="1"/>
        <end position="10"/>
    </location>
</feature>
<evidence type="ECO:0000313" key="4">
    <source>
        <dbReference type="Proteomes" id="UP001049176"/>
    </source>
</evidence>
<feature type="region of interest" description="Disordered" evidence="2">
    <location>
        <begin position="1"/>
        <end position="32"/>
    </location>
</feature>
<keyword evidence="4" id="KW-1185">Reference proteome</keyword>
<dbReference type="GO" id="GO:0046033">
    <property type="term" value="P:AMP metabolic process"/>
    <property type="evidence" value="ECO:0007669"/>
    <property type="project" value="TreeGrafter"/>
</dbReference>
<protein>
    <submittedName>
        <fullName evidence="3">Uncharacterized protein</fullName>
    </submittedName>
</protein>